<proteinExistence type="predicted"/>
<dbReference type="EMBL" id="JACXWA010000072">
    <property type="protein sequence ID" value="MBD3870623.1"/>
    <property type="molecule type" value="Genomic_DNA"/>
</dbReference>
<evidence type="ECO:0000256" key="1">
    <source>
        <dbReference type="SAM" id="SignalP"/>
    </source>
</evidence>
<name>A0A8J6XZQ3_9BACT</name>
<evidence type="ECO:0000313" key="2">
    <source>
        <dbReference type="EMBL" id="MBD3870623.1"/>
    </source>
</evidence>
<keyword evidence="1" id="KW-0732">Signal</keyword>
<feature type="chain" id="PRO_5035192273" evidence="1">
    <location>
        <begin position="30"/>
        <end position="268"/>
    </location>
</feature>
<accession>A0A8J6XZQ3</accession>
<protein>
    <submittedName>
        <fullName evidence="2">Uncharacterized protein</fullName>
    </submittedName>
</protein>
<comment type="caution">
    <text evidence="2">The sequence shown here is derived from an EMBL/GenBank/DDBJ whole genome shotgun (WGS) entry which is preliminary data.</text>
</comment>
<dbReference type="Proteomes" id="UP000598633">
    <property type="component" value="Unassembled WGS sequence"/>
</dbReference>
<dbReference type="AlphaFoldDB" id="A0A8J6XZQ3"/>
<evidence type="ECO:0000313" key="3">
    <source>
        <dbReference type="Proteomes" id="UP000598633"/>
    </source>
</evidence>
<gene>
    <name evidence="2" type="ORF">IFJ97_04615</name>
</gene>
<reference evidence="2 3" key="1">
    <citation type="submission" date="2020-08" db="EMBL/GenBank/DDBJ databases">
        <title>Acidobacteriota in marine sediments use diverse sulfur dissimilation pathways.</title>
        <authorList>
            <person name="Wasmund K."/>
        </authorList>
    </citation>
    <scope>NUCLEOTIDE SEQUENCE [LARGE SCALE GENOMIC DNA]</scope>
    <source>
        <strain evidence="2">MAG AM3-A</strain>
    </source>
</reference>
<feature type="signal peptide" evidence="1">
    <location>
        <begin position="1"/>
        <end position="29"/>
    </location>
</feature>
<organism evidence="2 3">
    <name type="scientific">Candidatus Sulfomarinibacter kjeldsenii</name>
    <dbReference type="NCBI Taxonomy" id="2885994"/>
    <lineage>
        <taxon>Bacteria</taxon>
        <taxon>Pseudomonadati</taxon>
        <taxon>Acidobacteriota</taxon>
        <taxon>Thermoanaerobaculia</taxon>
        <taxon>Thermoanaerobaculales</taxon>
        <taxon>Candidatus Sulfomarinibacteraceae</taxon>
        <taxon>Candidatus Sulfomarinibacter</taxon>
    </lineage>
</organism>
<sequence length="268" mass="28715">MRALRNCVKAFGVAVVAALSVATPRAGNAQDVALRPQIVVTDAASGCPSVAGSFVTLLDPARGMLLLSAAPFPGGHVAGDARGSAMTISVPGVEWPLDRIGSGQGQVPIWAARYPFLAASGRGCVGFDKQFWSSEGDLVTYMRWLVEEIYLDLPAEERLRQPDFRLGDRQVSLRVEREGYGPFHLTGKEGATLACRYKDGARIYLLMPFVLHEATGRVAVKVASTDGEYFDTSKKAPLGWVIASSEETGTLPEPPLTITVEGVFSSEE</sequence>